<dbReference type="AlphaFoldDB" id="A0A6J7F277"/>
<accession>A0A6J7F277</accession>
<name>A0A6J7F277_9ZZZZ</name>
<gene>
    <name evidence="1" type="ORF">UFOPK3480_01058</name>
</gene>
<proteinExistence type="predicted"/>
<reference evidence="1" key="1">
    <citation type="submission" date="2020-05" db="EMBL/GenBank/DDBJ databases">
        <authorList>
            <person name="Chiriac C."/>
            <person name="Salcher M."/>
            <person name="Ghai R."/>
            <person name="Kavagutti S V."/>
        </authorList>
    </citation>
    <scope>NUCLEOTIDE SEQUENCE</scope>
</reference>
<organism evidence="1">
    <name type="scientific">freshwater metagenome</name>
    <dbReference type="NCBI Taxonomy" id="449393"/>
    <lineage>
        <taxon>unclassified sequences</taxon>
        <taxon>metagenomes</taxon>
        <taxon>ecological metagenomes</taxon>
    </lineage>
</organism>
<protein>
    <submittedName>
        <fullName evidence="1">Unannotated protein</fullName>
    </submittedName>
</protein>
<evidence type="ECO:0000313" key="1">
    <source>
        <dbReference type="EMBL" id="CAB4886349.1"/>
    </source>
</evidence>
<dbReference type="EMBL" id="CAFBLY010000117">
    <property type="protein sequence ID" value="CAB4886349.1"/>
    <property type="molecule type" value="Genomic_DNA"/>
</dbReference>
<sequence length="108" mass="11346">MNFPIRATAAAKSIAPKIIIRGAGAKDSTNIDKSSIRLSPSGPSFKVFVVPCIKSARAPSIAAKSRCSFPREPCASFFVRTILAPTVELPAINVATPTAFLSSIDLVT</sequence>